<protein>
    <recommendedName>
        <fullName evidence="3">Transposase DDE domain-containing protein</fullName>
    </recommendedName>
</protein>
<evidence type="ECO:0000313" key="1">
    <source>
        <dbReference type="EMBL" id="GLI36114.1"/>
    </source>
</evidence>
<name>A0A9W6FWG6_9BACT</name>
<gene>
    <name evidence="1" type="ORF">DAMNIGENAA_35470</name>
</gene>
<sequence length="94" mass="10816">MVILTDTAFHSKEGDPANMKPCQRGTWNVRMVLETVLSMLTVISHFKKVGHRVWDYFRARLAFTMALFDVLVQWDGLEPDENGFIPLSIVEFSL</sequence>
<dbReference type="EMBL" id="BSDR01000001">
    <property type="protein sequence ID" value="GLI36114.1"/>
    <property type="molecule type" value="Genomic_DNA"/>
</dbReference>
<evidence type="ECO:0000313" key="2">
    <source>
        <dbReference type="Proteomes" id="UP001144372"/>
    </source>
</evidence>
<comment type="caution">
    <text evidence="1">The sequence shown here is derived from an EMBL/GenBank/DDBJ whole genome shotgun (WGS) entry which is preliminary data.</text>
</comment>
<organism evidence="1 2">
    <name type="scientific">Desulforhabdus amnigena</name>
    <dbReference type="NCBI Taxonomy" id="40218"/>
    <lineage>
        <taxon>Bacteria</taxon>
        <taxon>Pseudomonadati</taxon>
        <taxon>Thermodesulfobacteriota</taxon>
        <taxon>Syntrophobacteria</taxon>
        <taxon>Syntrophobacterales</taxon>
        <taxon>Syntrophobacteraceae</taxon>
        <taxon>Desulforhabdus</taxon>
    </lineage>
</organism>
<evidence type="ECO:0008006" key="3">
    <source>
        <dbReference type="Google" id="ProtNLM"/>
    </source>
</evidence>
<reference evidence="1" key="1">
    <citation type="submission" date="2022-12" db="EMBL/GenBank/DDBJ databases">
        <title>Reference genome sequencing for broad-spectrum identification of bacterial and archaeal isolates by mass spectrometry.</title>
        <authorList>
            <person name="Sekiguchi Y."/>
            <person name="Tourlousse D.M."/>
        </authorList>
    </citation>
    <scope>NUCLEOTIDE SEQUENCE</scope>
    <source>
        <strain evidence="1">ASRB1</strain>
    </source>
</reference>
<accession>A0A9W6FWG6</accession>
<proteinExistence type="predicted"/>
<dbReference type="AlphaFoldDB" id="A0A9W6FWG6"/>
<keyword evidence="2" id="KW-1185">Reference proteome</keyword>
<dbReference type="Proteomes" id="UP001144372">
    <property type="component" value="Unassembled WGS sequence"/>
</dbReference>